<keyword evidence="1" id="KW-0812">Transmembrane</keyword>
<feature type="transmembrane region" description="Helical" evidence="1">
    <location>
        <begin position="52"/>
        <end position="75"/>
    </location>
</feature>
<feature type="transmembrane region" description="Helical" evidence="1">
    <location>
        <begin position="23"/>
        <end position="40"/>
    </location>
</feature>
<organism evidence="2 3">
    <name type="scientific">Fluviicola taffensis (strain DSM 16823 / NCIMB 13979 / RW262)</name>
    <dbReference type="NCBI Taxonomy" id="755732"/>
    <lineage>
        <taxon>Bacteria</taxon>
        <taxon>Pseudomonadati</taxon>
        <taxon>Bacteroidota</taxon>
        <taxon>Flavobacteriia</taxon>
        <taxon>Flavobacteriales</taxon>
        <taxon>Crocinitomicaceae</taxon>
        <taxon>Fluviicola</taxon>
    </lineage>
</organism>
<sequence>MKQYFCTVEKIQFEFLGLHLQEPMALLFNWIIAGFCFFAFSKLGKFKNEANFYWRAFYLFFGISTVFGGLGHLFFNYTGFFGKYPCWILGCVANSFSATGMLKIKGVSNPKKYAFPIIWIKSIGLCVAAILTQKFIFVAIDAILTYIIYTGVYAFILMKRSEQAKFLKNMIIGVIILTPSAFIFIFKLDVHKWLNKDDLSHILMFCTIYYFYRGLKEWGQKEAQLNHV</sequence>
<evidence type="ECO:0000313" key="3">
    <source>
        <dbReference type="Proteomes" id="UP000007463"/>
    </source>
</evidence>
<dbReference type="EMBL" id="CP002542">
    <property type="protein sequence ID" value="AEA45348.1"/>
    <property type="molecule type" value="Genomic_DNA"/>
</dbReference>
<dbReference type="KEGG" id="fte:Fluta_3376"/>
<evidence type="ECO:0000256" key="1">
    <source>
        <dbReference type="SAM" id="Phobius"/>
    </source>
</evidence>
<gene>
    <name evidence="2" type="ordered locus">Fluta_3376</name>
</gene>
<feature type="transmembrane region" description="Helical" evidence="1">
    <location>
        <begin position="170"/>
        <end position="187"/>
    </location>
</feature>
<feature type="transmembrane region" description="Helical" evidence="1">
    <location>
        <begin position="81"/>
        <end position="101"/>
    </location>
</feature>
<dbReference type="InterPro" id="IPR054235">
    <property type="entry name" value="DUF6962"/>
</dbReference>
<accession>F2IBM2</accession>
<dbReference type="Proteomes" id="UP000007463">
    <property type="component" value="Chromosome"/>
</dbReference>
<feature type="transmembrane region" description="Helical" evidence="1">
    <location>
        <begin position="113"/>
        <end position="131"/>
    </location>
</feature>
<dbReference type="HOGENOM" id="CLU_1213357_0_0_10"/>
<reference evidence="2 3" key="1">
    <citation type="journal article" date="2011" name="Stand. Genomic Sci.">
        <title>Complete genome sequence of the gliding freshwater bacterium Fluviicola taffensis type strain (RW262).</title>
        <authorList>
            <person name="Woyke T."/>
            <person name="Chertkov O."/>
            <person name="Lapidus A."/>
            <person name="Nolan M."/>
            <person name="Lucas S."/>
            <person name="Del Rio T.G."/>
            <person name="Tice H."/>
            <person name="Cheng J.F."/>
            <person name="Tapia R."/>
            <person name="Han C."/>
            <person name="Goodwin L."/>
            <person name="Pitluck S."/>
            <person name="Liolios K."/>
            <person name="Pagani I."/>
            <person name="Ivanova N."/>
            <person name="Huntemann M."/>
            <person name="Mavromatis K."/>
            <person name="Mikhailova N."/>
            <person name="Pati A."/>
            <person name="Chen A."/>
            <person name="Palaniappan K."/>
            <person name="Land M."/>
            <person name="Hauser L."/>
            <person name="Brambilla E.M."/>
            <person name="Rohde M."/>
            <person name="Mwirichia R."/>
            <person name="Sikorski J."/>
            <person name="Tindall B.J."/>
            <person name="Goker M."/>
            <person name="Bristow J."/>
            <person name="Eisen J.A."/>
            <person name="Markowitz V."/>
            <person name="Hugenholtz P."/>
            <person name="Klenk H.P."/>
            <person name="Kyrpides N.C."/>
        </authorList>
    </citation>
    <scope>NUCLEOTIDE SEQUENCE [LARGE SCALE GENOMIC DNA]</scope>
    <source>
        <strain evidence="3">DSM 16823 / RW262 / RW262</strain>
    </source>
</reference>
<dbReference type="Pfam" id="PF22285">
    <property type="entry name" value="DUF6962"/>
    <property type="match status" value="1"/>
</dbReference>
<dbReference type="STRING" id="755732.Fluta_3376"/>
<keyword evidence="1" id="KW-1133">Transmembrane helix</keyword>
<keyword evidence="1" id="KW-0472">Membrane</keyword>
<dbReference type="AlphaFoldDB" id="F2IBM2"/>
<name>F2IBM2_FLUTR</name>
<protein>
    <submittedName>
        <fullName evidence="2">Uncharacterized protein</fullName>
    </submittedName>
</protein>
<reference evidence="3" key="2">
    <citation type="submission" date="2011-02" db="EMBL/GenBank/DDBJ databases">
        <title>The complete genome of Fluviicola taffensis DSM 16823.</title>
        <authorList>
            <consortium name="US DOE Joint Genome Institute (JGI-PGF)"/>
            <person name="Lucas S."/>
            <person name="Copeland A."/>
            <person name="Lapidus A."/>
            <person name="Bruce D."/>
            <person name="Goodwin L."/>
            <person name="Pitluck S."/>
            <person name="Kyrpides N."/>
            <person name="Mavromatis K."/>
            <person name="Ivanova N."/>
            <person name="Mikhailova N."/>
            <person name="Pagani I."/>
            <person name="Chertkov O."/>
            <person name="Detter J.C."/>
            <person name="Han C."/>
            <person name="Tapia R."/>
            <person name="Land M."/>
            <person name="Hauser L."/>
            <person name="Markowitz V."/>
            <person name="Cheng J.-F."/>
            <person name="Hugenholtz P."/>
            <person name="Woyke T."/>
            <person name="Wu D."/>
            <person name="Tindall B."/>
            <person name="Pomrenke H.G."/>
            <person name="Brambilla E."/>
            <person name="Klenk H.-P."/>
            <person name="Eisen J.A."/>
        </authorList>
    </citation>
    <scope>NUCLEOTIDE SEQUENCE [LARGE SCALE GENOMIC DNA]</scope>
    <source>
        <strain evidence="3">DSM 16823 / RW262 / RW262</strain>
    </source>
</reference>
<keyword evidence="3" id="KW-1185">Reference proteome</keyword>
<evidence type="ECO:0000313" key="2">
    <source>
        <dbReference type="EMBL" id="AEA45348.1"/>
    </source>
</evidence>
<dbReference type="eggNOG" id="ENOG5032GYU">
    <property type="taxonomic scope" value="Bacteria"/>
</dbReference>
<proteinExistence type="predicted"/>
<feature type="transmembrane region" description="Helical" evidence="1">
    <location>
        <begin position="137"/>
        <end position="158"/>
    </location>
</feature>